<evidence type="ECO:0000313" key="1">
    <source>
        <dbReference type="EMBL" id="SUB79206.1"/>
    </source>
</evidence>
<organism evidence="1 2">
    <name type="scientific">Segatella buccae</name>
    <dbReference type="NCBI Taxonomy" id="28126"/>
    <lineage>
        <taxon>Bacteria</taxon>
        <taxon>Pseudomonadati</taxon>
        <taxon>Bacteroidota</taxon>
        <taxon>Bacteroidia</taxon>
        <taxon>Bacteroidales</taxon>
        <taxon>Prevotellaceae</taxon>
        <taxon>Segatella</taxon>
    </lineage>
</organism>
<accession>A0AAQ1UGY9</accession>
<comment type="caution">
    <text evidence="1">The sequence shown here is derived from an EMBL/GenBank/DDBJ whole genome shotgun (WGS) entry which is preliminary data.</text>
</comment>
<reference evidence="1 2" key="1">
    <citation type="submission" date="2018-06" db="EMBL/GenBank/DDBJ databases">
        <authorList>
            <consortium name="Pathogen Informatics"/>
            <person name="Doyle S."/>
        </authorList>
    </citation>
    <scope>NUCLEOTIDE SEQUENCE [LARGE SCALE GENOMIC DNA]</scope>
    <source>
        <strain evidence="1 2">NCTC13063</strain>
    </source>
</reference>
<gene>
    <name evidence="1" type="ORF">NCTC13063_00464</name>
</gene>
<proteinExistence type="predicted"/>
<dbReference type="Proteomes" id="UP000255283">
    <property type="component" value="Unassembled WGS sequence"/>
</dbReference>
<protein>
    <submittedName>
        <fullName evidence="1">Uncharacterized protein</fullName>
    </submittedName>
</protein>
<sequence length="51" mass="6259">MMTIKKKTHIFSLSEYIRLHKIREWKLTDYLIKSTLRFKKSLRAAPFNMPF</sequence>
<name>A0AAQ1UGY9_9BACT</name>
<dbReference type="EMBL" id="UGTJ01000001">
    <property type="protein sequence ID" value="SUB79206.1"/>
    <property type="molecule type" value="Genomic_DNA"/>
</dbReference>
<dbReference type="AlphaFoldDB" id="A0AAQ1UGY9"/>
<evidence type="ECO:0000313" key="2">
    <source>
        <dbReference type="Proteomes" id="UP000255283"/>
    </source>
</evidence>